<dbReference type="GO" id="GO:0140575">
    <property type="term" value="F:transmembrane monodehydroascorbate reductase activity"/>
    <property type="evidence" value="ECO:0007669"/>
    <property type="project" value="InterPro"/>
</dbReference>
<keyword evidence="15" id="KW-1185">Reference proteome</keyword>
<proteinExistence type="predicted"/>
<evidence type="ECO:0000259" key="13">
    <source>
        <dbReference type="PROSITE" id="PS50939"/>
    </source>
</evidence>
<gene>
    <name evidence="14" type="ORF">KP509_07G048000</name>
</gene>
<dbReference type="OrthoDB" id="19261at2759"/>
<feature type="domain" description="Cytochrome b561" evidence="13">
    <location>
        <begin position="18"/>
        <end position="229"/>
    </location>
</feature>
<evidence type="ECO:0000256" key="7">
    <source>
        <dbReference type="ARBA" id="ARBA00022982"/>
    </source>
</evidence>
<accession>A0A8T2UC30</accession>
<feature type="signal peptide" evidence="12">
    <location>
        <begin position="1"/>
        <end position="33"/>
    </location>
</feature>
<dbReference type="Proteomes" id="UP000825935">
    <property type="component" value="Chromosome 7"/>
</dbReference>
<evidence type="ECO:0000256" key="1">
    <source>
        <dbReference type="ARBA" id="ARBA00001970"/>
    </source>
</evidence>
<evidence type="ECO:0000256" key="2">
    <source>
        <dbReference type="ARBA" id="ARBA00004141"/>
    </source>
</evidence>
<feature type="transmembrane region" description="Helical" evidence="11">
    <location>
        <begin position="102"/>
        <end position="124"/>
    </location>
</feature>
<comment type="cofactor">
    <cofactor evidence="1">
        <name>heme b</name>
        <dbReference type="ChEBI" id="CHEBI:60344"/>
    </cofactor>
</comment>
<dbReference type="SMART" id="SM00665">
    <property type="entry name" value="B561"/>
    <property type="match status" value="1"/>
</dbReference>
<feature type="transmembrane region" description="Helical" evidence="11">
    <location>
        <begin position="167"/>
        <end position="190"/>
    </location>
</feature>
<evidence type="ECO:0000256" key="4">
    <source>
        <dbReference type="ARBA" id="ARBA00022617"/>
    </source>
</evidence>
<keyword evidence="9" id="KW-0408">Iron</keyword>
<evidence type="ECO:0000256" key="8">
    <source>
        <dbReference type="ARBA" id="ARBA00022989"/>
    </source>
</evidence>
<evidence type="ECO:0000256" key="5">
    <source>
        <dbReference type="ARBA" id="ARBA00022692"/>
    </source>
</evidence>
<sequence length="269" mass="30477">MSTKQPSSTVFLAPRHSAFLLSILLTVSDVVLALHPNPSSATNVSGPEQHTPHRSMEPVKVHAWSMYISTGFLLPLGILVARFMRIARKDTHRSLRALQLIYYLHLTIQIIGVFVFTGGAAYSFKRWGFGLDHTHQKLGMSLWIIMWVQPFIGFLRPNHGAKGRRMWYAIHWLLGTGALILCIFNLYVGISIWERITRSSVRSLNIAFSVQVAAMAFVYLMQDRWDYIVEQGIPVTKPIAPPPSNSLSPIAYSMVPNSMELQMRHYFPV</sequence>
<feature type="transmembrane region" description="Helical" evidence="11">
    <location>
        <begin position="202"/>
        <end position="221"/>
    </location>
</feature>
<evidence type="ECO:0000256" key="9">
    <source>
        <dbReference type="ARBA" id="ARBA00023004"/>
    </source>
</evidence>
<keyword evidence="4" id="KW-0349">Heme</keyword>
<feature type="transmembrane region" description="Helical" evidence="11">
    <location>
        <begin position="136"/>
        <end position="155"/>
    </location>
</feature>
<name>A0A8T2UC30_CERRI</name>
<keyword evidence="10 11" id="KW-0472">Membrane</keyword>
<dbReference type="GO" id="GO:0016020">
    <property type="term" value="C:membrane"/>
    <property type="evidence" value="ECO:0007669"/>
    <property type="project" value="UniProtKB-SubCell"/>
</dbReference>
<keyword evidence="6" id="KW-0479">Metal-binding</keyword>
<dbReference type="EMBL" id="CM035412">
    <property type="protein sequence ID" value="KAH7432962.1"/>
    <property type="molecule type" value="Genomic_DNA"/>
</dbReference>
<dbReference type="InterPro" id="IPR045150">
    <property type="entry name" value="CYB561D1/2"/>
</dbReference>
<dbReference type="Gene3D" id="1.20.120.1770">
    <property type="match status" value="1"/>
</dbReference>
<feature type="transmembrane region" description="Helical" evidence="11">
    <location>
        <begin position="61"/>
        <end position="81"/>
    </location>
</feature>
<feature type="chain" id="PRO_5035778129" description="Cytochrome b561 domain-containing protein" evidence="12">
    <location>
        <begin position="34"/>
        <end position="269"/>
    </location>
</feature>
<keyword evidence="3" id="KW-0813">Transport</keyword>
<evidence type="ECO:0000256" key="6">
    <source>
        <dbReference type="ARBA" id="ARBA00022723"/>
    </source>
</evidence>
<keyword evidence="12" id="KW-0732">Signal</keyword>
<dbReference type="CDD" id="cd08760">
    <property type="entry name" value="Cyt_b561_FRRS1_like"/>
    <property type="match status" value="1"/>
</dbReference>
<dbReference type="PROSITE" id="PS50939">
    <property type="entry name" value="CYTOCHROME_B561"/>
    <property type="match status" value="1"/>
</dbReference>
<comment type="subcellular location">
    <subcellularLocation>
        <location evidence="2">Membrane</location>
        <topology evidence="2">Multi-pass membrane protein</topology>
    </subcellularLocation>
</comment>
<dbReference type="PANTHER" id="PTHR15422:SF24">
    <property type="entry name" value="DOMON RELATED DOMAIN-CONTAINING PROTEIN"/>
    <property type="match status" value="1"/>
</dbReference>
<evidence type="ECO:0000256" key="10">
    <source>
        <dbReference type="ARBA" id="ARBA00023136"/>
    </source>
</evidence>
<protein>
    <recommendedName>
        <fullName evidence="13">Cytochrome b561 domain-containing protein</fullName>
    </recommendedName>
</protein>
<reference evidence="14" key="1">
    <citation type="submission" date="2021-08" db="EMBL/GenBank/DDBJ databases">
        <title>WGS assembly of Ceratopteris richardii.</title>
        <authorList>
            <person name="Marchant D.B."/>
            <person name="Chen G."/>
            <person name="Jenkins J."/>
            <person name="Shu S."/>
            <person name="Leebens-Mack J."/>
            <person name="Grimwood J."/>
            <person name="Schmutz J."/>
            <person name="Soltis P."/>
            <person name="Soltis D."/>
            <person name="Chen Z.-H."/>
        </authorList>
    </citation>
    <scope>NUCLEOTIDE SEQUENCE</scope>
    <source>
        <strain evidence="14">Whitten #5841</strain>
        <tissue evidence="14">Leaf</tissue>
    </source>
</reference>
<dbReference type="GO" id="GO:0046872">
    <property type="term" value="F:metal ion binding"/>
    <property type="evidence" value="ECO:0007669"/>
    <property type="project" value="UniProtKB-KW"/>
</dbReference>
<evidence type="ECO:0000256" key="12">
    <source>
        <dbReference type="SAM" id="SignalP"/>
    </source>
</evidence>
<organism evidence="14 15">
    <name type="scientific">Ceratopteris richardii</name>
    <name type="common">Triangle waterfern</name>
    <dbReference type="NCBI Taxonomy" id="49495"/>
    <lineage>
        <taxon>Eukaryota</taxon>
        <taxon>Viridiplantae</taxon>
        <taxon>Streptophyta</taxon>
        <taxon>Embryophyta</taxon>
        <taxon>Tracheophyta</taxon>
        <taxon>Polypodiopsida</taxon>
        <taxon>Polypodiidae</taxon>
        <taxon>Polypodiales</taxon>
        <taxon>Pteridineae</taxon>
        <taxon>Pteridaceae</taxon>
        <taxon>Parkerioideae</taxon>
        <taxon>Ceratopteris</taxon>
    </lineage>
</organism>
<evidence type="ECO:0000313" key="15">
    <source>
        <dbReference type="Proteomes" id="UP000825935"/>
    </source>
</evidence>
<dbReference type="AlphaFoldDB" id="A0A8T2UC30"/>
<evidence type="ECO:0000256" key="11">
    <source>
        <dbReference type="SAM" id="Phobius"/>
    </source>
</evidence>
<dbReference type="PANTHER" id="PTHR15422">
    <property type="entry name" value="OS05G0565100 PROTEIN"/>
    <property type="match status" value="1"/>
</dbReference>
<evidence type="ECO:0000256" key="3">
    <source>
        <dbReference type="ARBA" id="ARBA00022448"/>
    </source>
</evidence>
<dbReference type="OMA" id="SIWERIT"/>
<keyword evidence="8 11" id="KW-1133">Transmembrane helix</keyword>
<keyword evidence="7" id="KW-0249">Electron transport</keyword>
<keyword evidence="5 11" id="KW-0812">Transmembrane</keyword>
<evidence type="ECO:0000313" key="14">
    <source>
        <dbReference type="EMBL" id="KAH7432962.1"/>
    </source>
</evidence>
<dbReference type="GO" id="GO:0020037">
    <property type="term" value="F:heme binding"/>
    <property type="evidence" value="ECO:0007669"/>
    <property type="project" value="TreeGrafter"/>
</dbReference>
<comment type="caution">
    <text evidence="14">The sequence shown here is derived from an EMBL/GenBank/DDBJ whole genome shotgun (WGS) entry which is preliminary data.</text>
</comment>
<dbReference type="InterPro" id="IPR006593">
    <property type="entry name" value="Cyt_b561/ferric_Rdtase_TM"/>
</dbReference>